<feature type="domain" description="F5/8 type C" evidence="8">
    <location>
        <begin position="37"/>
        <end position="186"/>
    </location>
</feature>
<keyword evidence="11" id="KW-1185">Reference proteome</keyword>
<dbReference type="SUPFAM" id="SSF49785">
    <property type="entry name" value="Galactose-binding domain-like"/>
    <property type="match status" value="1"/>
</dbReference>
<evidence type="ECO:0000256" key="2">
    <source>
        <dbReference type="ARBA" id="ARBA00022737"/>
    </source>
</evidence>
<evidence type="ECO:0000259" key="9">
    <source>
        <dbReference type="PROSITE" id="PS50287"/>
    </source>
</evidence>
<dbReference type="Pfam" id="PF00530">
    <property type="entry name" value="SRCR"/>
    <property type="match status" value="2"/>
</dbReference>
<dbReference type="EnsemblMetazoa" id="XM_038213254.1">
    <property type="protein sequence ID" value="XP_038069182.1"/>
    <property type="gene ID" value="LOC119738380"/>
</dbReference>
<dbReference type="Proteomes" id="UP000887568">
    <property type="component" value="Unplaced"/>
</dbReference>
<evidence type="ECO:0000256" key="1">
    <source>
        <dbReference type="ARBA" id="ARBA00022729"/>
    </source>
</evidence>
<keyword evidence="2" id="KW-0677">Repeat</keyword>
<dbReference type="PRINTS" id="PR00258">
    <property type="entry name" value="SPERACTRCPTR"/>
</dbReference>
<protein>
    <submittedName>
        <fullName evidence="10">Uncharacterized protein</fullName>
    </submittedName>
</protein>
<evidence type="ECO:0000313" key="10">
    <source>
        <dbReference type="EnsemblMetazoa" id="XP_038069182.1"/>
    </source>
</evidence>
<dbReference type="InterPro" id="IPR000421">
    <property type="entry name" value="FA58C"/>
</dbReference>
<dbReference type="InterPro" id="IPR001190">
    <property type="entry name" value="SRCR"/>
</dbReference>
<dbReference type="PANTHER" id="PTHR48071">
    <property type="entry name" value="SRCR DOMAIN-CONTAINING PROTEIN"/>
    <property type="match status" value="1"/>
</dbReference>
<evidence type="ECO:0000259" key="8">
    <source>
        <dbReference type="PROSITE" id="PS50022"/>
    </source>
</evidence>
<dbReference type="SMART" id="SM00231">
    <property type="entry name" value="FA58C"/>
    <property type="match status" value="1"/>
</dbReference>
<dbReference type="CDD" id="cd00057">
    <property type="entry name" value="FA58C"/>
    <property type="match status" value="1"/>
</dbReference>
<sequence length="399" mass="43463">MAVRLFMWTTLQLLCAGLLATARDGVGERMQTSVAPCTSGPLGMESGAIPDDSITASSFYHEDYRPSKARLNVEKVGWIPRKKAGQWIQVDLSEYTAITGVIVQGYRTMQHVKSFSVKYSDTAMKGEWKSLVDEEGQVLELAGNTGSGQPVTVTFPSVIVARYIRLLPLTWSRSAPYALRLEVLGCRDAIVRLVDGDVDWSGRVEIYRNGSWGVVCDQDWDLLDATTVCRQLGFKLGAREAKTGSFFGKSGSLPAMMARVSCKGTESRLADCPFVCKTPDKCGRTREAGVICRPNTIRLVGGSNATNGRVEVRRSDIWGTVCDNDWDLTDASIVCRQLGFSEAVEAKAGAYFGPGRGPVHLDGLACDGSESDISDCPSLCWEETQCNHTRDAGVICRSN</sequence>
<dbReference type="RefSeq" id="XP_038069182.1">
    <property type="nucleotide sequence ID" value="XM_038213254.1"/>
</dbReference>
<feature type="signal peptide" evidence="7">
    <location>
        <begin position="1"/>
        <end position="27"/>
    </location>
</feature>
<dbReference type="Gene3D" id="2.60.120.260">
    <property type="entry name" value="Galactose-binding domain-like"/>
    <property type="match status" value="1"/>
</dbReference>
<keyword evidence="3 6" id="KW-1015">Disulfide bond</keyword>
<dbReference type="PROSITE" id="PS50287">
    <property type="entry name" value="SRCR_2"/>
    <property type="match status" value="2"/>
</dbReference>
<evidence type="ECO:0000256" key="6">
    <source>
        <dbReference type="PROSITE-ProRule" id="PRU00196"/>
    </source>
</evidence>
<evidence type="ECO:0000256" key="7">
    <source>
        <dbReference type="SAM" id="SignalP"/>
    </source>
</evidence>
<comment type="caution">
    <text evidence="6">Lacks conserved residue(s) required for the propagation of feature annotation.</text>
</comment>
<feature type="disulfide bond" evidence="6">
    <location>
        <begin position="335"/>
        <end position="396"/>
    </location>
</feature>
<dbReference type="GO" id="GO:0016020">
    <property type="term" value="C:membrane"/>
    <property type="evidence" value="ECO:0007669"/>
    <property type="project" value="InterPro"/>
</dbReference>
<feature type="disulfide bond" evidence="6">
    <location>
        <begin position="322"/>
        <end position="386"/>
    </location>
</feature>
<dbReference type="InterPro" id="IPR036772">
    <property type="entry name" value="SRCR-like_dom_sf"/>
</dbReference>
<dbReference type="PROSITE" id="PS01285">
    <property type="entry name" value="FA58C_1"/>
    <property type="match status" value="1"/>
</dbReference>
<accession>A0A914AZQ2</accession>
<feature type="chain" id="PRO_5037564420" evidence="7">
    <location>
        <begin position="28"/>
        <end position="399"/>
    </location>
</feature>
<dbReference type="PROSITE" id="PS01286">
    <property type="entry name" value="FA58C_2"/>
    <property type="match status" value="1"/>
</dbReference>
<dbReference type="SMART" id="SM00202">
    <property type="entry name" value="SR"/>
    <property type="match status" value="2"/>
</dbReference>
<dbReference type="FunFam" id="3.10.250.10:FF:000001">
    <property type="entry name" value="Lysyl oxidase 4 isoform X1"/>
    <property type="match status" value="1"/>
</dbReference>
<name>A0A914AZQ2_PATMI</name>
<dbReference type="PROSITE" id="PS00420">
    <property type="entry name" value="SRCR_1"/>
    <property type="match status" value="2"/>
</dbReference>
<keyword evidence="4" id="KW-0675">Receptor</keyword>
<dbReference type="AlphaFoldDB" id="A0A914AZQ2"/>
<dbReference type="FunFam" id="3.10.250.10:FF:000007">
    <property type="entry name" value="Soluble scavenger receptor cysteine-rich domain-containing protein SSC5D"/>
    <property type="match status" value="1"/>
</dbReference>
<keyword evidence="5" id="KW-0325">Glycoprotein</keyword>
<feature type="domain" description="SRCR" evidence="9">
    <location>
        <begin position="297"/>
        <end position="397"/>
    </location>
</feature>
<evidence type="ECO:0000256" key="3">
    <source>
        <dbReference type="ARBA" id="ARBA00023157"/>
    </source>
</evidence>
<dbReference type="GeneID" id="119738380"/>
<keyword evidence="1 7" id="KW-0732">Signal</keyword>
<dbReference type="Pfam" id="PF00754">
    <property type="entry name" value="F5_F8_type_C"/>
    <property type="match status" value="1"/>
</dbReference>
<evidence type="ECO:0000313" key="11">
    <source>
        <dbReference type="Proteomes" id="UP000887568"/>
    </source>
</evidence>
<dbReference type="SUPFAM" id="SSF56487">
    <property type="entry name" value="SRCR-like"/>
    <property type="match status" value="2"/>
</dbReference>
<dbReference type="OrthoDB" id="536948at2759"/>
<evidence type="ECO:0000256" key="4">
    <source>
        <dbReference type="ARBA" id="ARBA00023170"/>
    </source>
</evidence>
<dbReference type="Gene3D" id="3.10.250.10">
    <property type="entry name" value="SRCR-like domain"/>
    <property type="match status" value="2"/>
</dbReference>
<organism evidence="10 11">
    <name type="scientific">Patiria miniata</name>
    <name type="common">Bat star</name>
    <name type="synonym">Asterina miniata</name>
    <dbReference type="NCBI Taxonomy" id="46514"/>
    <lineage>
        <taxon>Eukaryota</taxon>
        <taxon>Metazoa</taxon>
        <taxon>Echinodermata</taxon>
        <taxon>Eleutherozoa</taxon>
        <taxon>Asterozoa</taxon>
        <taxon>Asteroidea</taxon>
        <taxon>Valvatacea</taxon>
        <taxon>Valvatida</taxon>
        <taxon>Asterinidae</taxon>
        <taxon>Patiria</taxon>
    </lineage>
</organism>
<feature type="disulfide bond" evidence="6">
    <location>
        <begin position="262"/>
        <end position="272"/>
    </location>
</feature>
<dbReference type="PANTHER" id="PTHR48071:SF18">
    <property type="entry name" value="DELETED IN MALIGNANT BRAIN TUMORS 1 PROTEIN-RELATED"/>
    <property type="match status" value="1"/>
</dbReference>
<feature type="disulfide bond" evidence="6">
    <location>
        <begin position="366"/>
        <end position="376"/>
    </location>
</feature>
<evidence type="ECO:0000256" key="5">
    <source>
        <dbReference type="ARBA" id="ARBA00023180"/>
    </source>
</evidence>
<reference evidence="10" key="1">
    <citation type="submission" date="2022-11" db="UniProtKB">
        <authorList>
            <consortium name="EnsemblMetazoa"/>
        </authorList>
    </citation>
    <scope>IDENTIFICATION</scope>
</reference>
<dbReference type="PROSITE" id="PS50022">
    <property type="entry name" value="FA58C_3"/>
    <property type="match status" value="1"/>
</dbReference>
<proteinExistence type="predicted"/>
<dbReference type="InterPro" id="IPR008979">
    <property type="entry name" value="Galactose-bd-like_sf"/>
</dbReference>
<feature type="domain" description="SRCR" evidence="9">
    <location>
        <begin position="191"/>
        <end position="293"/>
    </location>
</feature>